<dbReference type="InterPro" id="IPR055281">
    <property type="entry name" value="GIR1-2/SIED1"/>
</dbReference>
<reference evidence="3" key="1">
    <citation type="submission" date="2021-01" db="EMBL/GenBank/DDBJ databases">
        <authorList>
            <consortium name="Genoscope - CEA"/>
            <person name="William W."/>
        </authorList>
    </citation>
    <scope>NUCLEOTIDE SEQUENCE</scope>
</reference>
<dbReference type="AlphaFoldDB" id="A0A816JW64"/>
<keyword evidence="1" id="KW-0472">Membrane</keyword>
<evidence type="ECO:0000256" key="1">
    <source>
        <dbReference type="SAM" id="Phobius"/>
    </source>
</evidence>
<dbReference type="PANTHER" id="PTHR33177">
    <property type="entry name" value="PUTATIVE-RELATED"/>
    <property type="match status" value="1"/>
</dbReference>
<feature type="transmembrane region" description="Helical" evidence="1">
    <location>
        <begin position="17"/>
        <end position="36"/>
    </location>
</feature>
<proteinExistence type="predicted"/>
<keyword evidence="1" id="KW-1133">Transmembrane helix</keyword>
<evidence type="ECO:0000259" key="2">
    <source>
        <dbReference type="Pfam" id="PF24747"/>
    </source>
</evidence>
<evidence type="ECO:0000313" key="3">
    <source>
        <dbReference type="EMBL" id="CAF1889278.1"/>
    </source>
</evidence>
<dbReference type="Pfam" id="PF24747">
    <property type="entry name" value="Zn-ribbon_GIR1"/>
    <property type="match status" value="1"/>
</dbReference>
<dbReference type="InterPro" id="IPR056440">
    <property type="entry name" value="Zn-ribbon_GIR1"/>
</dbReference>
<organism evidence="3">
    <name type="scientific">Brassica napus</name>
    <name type="common">Rape</name>
    <dbReference type="NCBI Taxonomy" id="3708"/>
    <lineage>
        <taxon>Eukaryota</taxon>
        <taxon>Viridiplantae</taxon>
        <taxon>Streptophyta</taxon>
        <taxon>Embryophyta</taxon>
        <taxon>Tracheophyta</taxon>
        <taxon>Spermatophyta</taxon>
        <taxon>Magnoliopsida</taxon>
        <taxon>eudicotyledons</taxon>
        <taxon>Gunneridae</taxon>
        <taxon>Pentapetalae</taxon>
        <taxon>rosids</taxon>
        <taxon>malvids</taxon>
        <taxon>Brassicales</taxon>
        <taxon>Brassicaceae</taxon>
        <taxon>Brassiceae</taxon>
        <taxon>Brassica</taxon>
    </lineage>
</organism>
<sequence length="131" mass="14608">MIYMYMFYIPSQPPSHFFSNASIGFNFIVFLFRFLYYSWKARNMNQQEAASTLGLDLKLNILDSSLPRESPSSSLCSEETGGGGGEAVLVGCPNCIMYIIMSLESNPRCPRCNSQVLLDFLTGNCSKKSSN</sequence>
<name>A0A816JW64_BRANA</name>
<feature type="domain" description="GIR1-like zinc ribbon" evidence="2">
    <location>
        <begin position="88"/>
        <end position="121"/>
    </location>
</feature>
<dbReference type="PANTHER" id="PTHR33177:SF30">
    <property type="entry name" value="PROTEIN SALT-INDUCED AND EIN3_EIL1-DEPENDENT 1"/>
    <property type="match status" value="1"/>
</dbReference>
<protein>
    <submittedName>
        <fullName evidence="3">(rape) hypothetical protein</fullName>
    </submittedName>
</protein>
<keyword evidence="1" id="KW-0812">Transmembrane</keyword>
<accession>A0A816JW64</accession>
<dbReference type="EMBL" id="HG994366">
    <property type="protein sequence ID" value="CAF1889278.1"/>
    <property type="molecule type" value="Genomic_DNA"/>
</dbReference>
<gene>
    <name evidence="3" type="ORF">DARMORV10_C02P10750.1</name>
</gene>
<dbReference type="Proteomes" id="UP001295469">
    <property type="component" value="Chromosome C02"/>
</dbReference>